<dbReference type="Proteomes" id="UP001190700">
    <property type="component" value="Unassembled WGS sequence"/>
</dbReference>
<evidence type="ECO:0000256" key="1">
    <source>
        <dbReference type="SAM" id="Phobius"/>
    </source>
</evidence>
<gene>
    <name evidence="2" type="ORF">CYMTET_13290</name>
</gene>
<dbReference type="PANTHER" id="PTHR34286:SF1">
    <property type="entry name" value="TRANSMEMBRANE PROTEIN"/>
    <property type="match status" value="1"/>
</dbReference>
<keyword evidence="3" id="KW-1185">Reference proteome</keyword>
<protein>
    <submittedName>
        <fullName evidence="2">Uncharacterized protein</fullName>
    </submittedName>
</protein>
<sequence>MGPPQRPNVWTPSGGWYPDPVGWRRNTGVAFIGLFALCGMVFYKSAENEYRVQAPAFSIPSMMWGKSTFLRLSCHVHVHRLLGQHSGAVFPSAFSNDFMQSASLFCF</sequence>
<accession>A0AAE0LB80</accession>
<organism evidence="2 3">
    <name type="scientific">Cymbomonas tetramitiformis</name>
    <dbReference type="NCBI Taxonomy" id="36881"/>
    <lineage>
        <taxon>Eukaryota</taxon>
        <taxon>Viridiplantae</taxon>
        <taxon>Chlorophyta</taxon>
        <taxon>Pyramimonadophyceae</taxon>
        <taxon>Pyramimonadales</taxon>
        <taxon>Pyramimonadaceae</taxon>
        <taxon>Cymbomonas</taxon>
    </lineage>
</organism>
<name>A0AAE0LB80_9CHLO</name>
<dbReference type="PANTHER" id="PTHR34286">
    <property type="entry name" value="TRANSMEMBRANE PROTEIN"/>
    <property type="match status" value="1"/>
</dbReference>
<keyword evidence="1" id="KW-0812">Transmembrane</keyword>
<dbReference type="EMBL" id="LGRX02005278">
    <property type="protein sequence ID" value="KAK3278793.1"/>
    <property type="molecule type" value="Genomic_DNA"/>
</dbReference>
<evidence type="ECO:0000313" key="2">
    <source>
        <dbReference type="EMBL" id="KAK3278793.1"/>
    </source>
</evidence>
<comment type="caution">
    <text evidence="2">The sequence shown here is derived from an EMBL/GenBank/DDBJ whole genome shotgun (WGS) entry which is preliminary data.</text>
</comment>
<dbReference type="AlphaFoldDB" id="A0AAE0LB80"/>
<evidence type="ECO:0000313" key="3">
    <source>
        <dbReference type="Proteomes" id="UP001190700"/>
    </source>
</evidence>
<keyword evidence="1" id="KW-1133">Transmembrane helix</keyword>
<proteinExistence type="predicted"/>
<reference evidence="2 3" key="1">
    <citation type="journal article" date="2015" name="Genome Biol. Evol.">
        <title>Comparative Genomics of a Bacterivorous Green Alga Reveals Evolutionary Causalities and Consequences of Phago-Mixotrophic Mode of Nutrition.</title>
        <authorList>
            <person name="Burns J.A."/>
            <person name="Paasch A."/>
            <person name="Narechania A."/>
            <person name="Kim E."/>
        </authorList>
    </citation>
    <scope>NUCLEOTIDE SEQUENCE [LARGE SCALE GENOMIC DNA]</scope>
    <source>
        <strain evidence="2 3">PLY_AMNH</strain>
    </source>
</reference>
<keyword evidence="1" id="KW-0472">Membrane</keyword>
<feature type="transmembrane region" description="Helical" evidence="1">
    <location>
        <begin position="26"/>
        <end position="43"/>
    </location>
</feature>